<evidence type="ECO:0000259" key="7">
    <source>
        <dbReference type="PROSITE" id="PS50042"/>
    </source>
</evidence>
<name>A0ABQ1YP18_9BACT</name>
<reference evidence="11" key="1">
    <citation type="journal article" date="2019" name="Int. J. Syst. Evol. Microbiol.">
        <title>The Global Catalogue of Microorganisms (GCM) 10K type strain sequencing project: providing services to taxonomists for standard genome sequencing and annotation.</title>
        <authorList>
            <consortium name="The Broad Institute Genomics Platform"/>
            <consortium name="The Broad Institute Genome Sequencing Center for Infectious Disease"/>
            <person name="Wu L."/>
            <person name="Ma J."/>
        </authorList>
    </citation>
    <scope>NUCLEOTIDE SEQUENCE [LARGE SCALE GENOMIC DNA]</scope>
    <source>
        <strain evidence="11">CGMCC 1.15288</strain>
    </source>
</reference>
<dbReference type="SUPFAM" id="SSF51206">
    <property type="entry name" value="cAMP-binding domain-like"/>
    <property type="match status" value="1"/>
</dbReference>
<feature type="modified residue" description="4-aspartylphosphate" evidence="6">
    <location>
        <position position="58"/>
    </location>
</feature>
<evidence type="ECO:0000256" key="4">
    <source>
        <dbReference type="ARBA" id="ARBA00023125"/>
    </source>
</evidence>
<protein>
    <recommendedName>
        <fullName evidence="12">cAMP-binding domain of CRP or a regulatory subunit of cAMP-dependent protein kinases</fullName>
    </recommendedName>
</protein>
<dbReference type="Pfam" id="PF00027">
    <property type="entry name" value="cNMP_binding"/>
    <property type="match status" value="1"/>
</dbReference>
<dbReference type="SMART" id="SM00100">
    <property type="entry name" value="cNMP"/>
    <property type="match status" value="1"/>
</dbReference>
<evidence type="ECO:0008006" key="12">
    <source>
        <dbReference type="Google" id="ProtNLM"/>
    </source>
</evidence>
<keyword evidence="5" id="KW-0804">Transcription</keyword>
<evidence type="ECO:0000256" key="1">
    <source>
        <dbReference type="ARBA" id="ARBA00022553"/>
    </source>
</evidence>
<dbReference type="InterPro" id="IPR014710">
    <property type="entry name" value="RmlC-like_jellyroll"/>
</dbReference>
<evidence type="ECO:0000256" key="3">
    <source>
        <dbReference type="ARBA" id="ARBA00023015"/>
    </source>
</evidence>
<feature type="domain" description="Cyclic nucleotide-binding" evidence="7">
    <location>
        <begin position="165"/>
        <end position="266"/>
    </location>
</feature>
<keyword evidence="1 6" id="KW-0597">Phosphoprotein</keyword>
<dbReference type="Proteomes" id="UP000600214">
    <property type="component" value="Unassembled WGS sequence"/>
</dbReference>
<dbReference type="InterPro" id="IPR039420">
    <property type="entry name" value="WalR-like"/>
</dbReference>
<dbReference type="SMART" id="SM00448">
    <property type="entry name" value="REC"/>
    <property type="match status" value="1"/>
</dbReference>
<keyword evidence="2" id="KW-0902">Two-component regulatory system</keyword>
<dbReference type="PANTHER" id="PTHR48111:SF4">
    <property type="entry name" value="DNA-BINDING DUAL TRANSCRIPTIONAL REGULATOR OMPR"/>
    <property type="match status" value="1"/>
</dbReference>
<dbReference type="Pfam" id="PF13545">
    <property type="entry name" value="HTH_Crp_2"/>
    <property type="match status" value="1"/>
</dbReference>
<evidence type="ECO:0000256" key="2">
    <source>
        <dbReference type="ARBA" id="ARBA00023012"/>
    </source>
</evidence>
<evidence type="ECO:0000256" key="6">
    <source>
        <dbReference type="PROSITE-ProRule" id="PRU00169"/>
    </source>
</evidence>
<dbReference type="SMART" id="SM00419">
    <property type="entry name" value="HTH_CRP"/>
    <property type="match status" value="1"/>
</dbReference>
<dbReference type="PROSITE" id="PS50042">
    <property type="entry name" value="CNMP_BINDING_3"/>
    <property type="match status" value="1"/>
</dbReference>
<dbReference type="PANTHER" id="PTHR48111">
    <property type="entry name" value="REGULATOR OF RPOS"/>
    <property type="match status" value="1"/>
</dbReference>
<dbReference type="Gene3D" id="2.60.120.10">
    <property type="entry name" value="Jelly Rolls"/>
    <property type="match status" value="1"/>
</dbReference>
<keyword evidence="4" id="KW-0238">DNA-binding</keyword>
<evidence type="ECO:0000313" key="11">
    <source>
        <dbReference type="Proteomes" id="UP000600214"/>
    </source>
</evidence>
<proteinExistence type="predicted"/>
<keyword evidence="11" id="KW-1185">Reference proteome</keyword>
<dbReference type="PROSITE" id="PS50110">
    <property type="entry name" value="RESPONSE_REGULATORY"/>
    <property type="match status" value="1"/>
</dbReference>
<dbReference type="RefSeq" id="WP_188931909.1">
    <property type="nucleotide sequence ID" value="NZ_BMIA01000001.1"/>
</dbReference>
<sequence length="358" mass="40755">MINNLEAKTILLIEDNPMMRENTAEILELANYRILTAENGKEGVQKAIQSRPDLIICDIMMPELDGYGVLHLLGKDEKTASIPFIFLTARAEKNDYRKGMVLGADDYLTKPYDDVELLSAVETRLSKNDRIKRNFERSSEGIDDFLVEASSLNGMGNLCANKRVKTLKKKEMLYSEGTYPASLYFLQKGKIKEFRSNDQGKEYITNLYKEGDFVGYLDLLQADSYQQSAVCLEPSEVAVIPKDDFLKLFQGSRAVASKFIRMLSDNVRDREEKLLHLAYNSVRKRVAESLVALANRYHEDKSKPFSMAISREDIASMSGTATETVIRMLSDFKEELLIEMRGSAITVLEYDKLLRMRN</sequence>
<evidence type="ECO:0000259" key="8">
    <source>
        <dbReference type="PROSITE" id="PS50110"/>
    </source>
</evidence>
<feature type="domain" description="HTH crp-type" evidence="9">
    <location>
        <begin position="280"/>
        <end position="351"/>
    </location>
</feature>
<dbReference type="Pfam" id="PF00072">
    <property type="entry name" value="Response_reg"/>
    <property type="match status" value="1"/>
</dbReference>
<accession>A0ABQ1YP18</accession>
<keyword evidence="3" id="KW-0805">Transcription regulation</keyword>
<dbReference type="CDD" id="cd00038">
    <property type="entry name" value="CAP_ED"/>
    <property type="match status" value="1"/>
</dbReference>
<organism evidence="10 11">
    <name type="scientific">Dyadobacter endophyticus</name>
    <dbReference type="NCBI Taxonomy" id="1749036"/>
    <lineage>
        <taxon>Bacteria</taxon>
        <taxon>Pseudomonadati</taxon>
        <taxon>Bacteroidota</taxon>
        <taxon>Cytophagia</taxon>
        <taxon>Cytophagales</taxon>
        <taxon>Spirosomataceae</taxon>
        <taxon>Dyadobacter</taxon>
    </lineage>
</organism>
<gene>
    <name evidence="10" type="ORF">GCM10007423_23530</name>
</gene>
<dbReference type="InterPro" id="IPR001789">
    <property type="entry name" value="Sig_transdc_resp-reg_receiver"/>
</dbReference>
<feature type="domain" description="Response regulatory" evidence="8">
    <location>
        <begin position="9"/>
        <end position="125"/>
    </location>
</feature>
<dbReference type="EMBL" id="BMIA01000001">
    <property type="protein sequence ID" value="GGH33346.1"/>
    <property type="molecule type" value="Genomic_DNA"/>
</dbReference>
<evidence type="ECO:0000259" key="9">
    <source>
        <dbReference type="PROSITE" id="PS51063"/>
    </source>
</evidence>
<dbReference type="InterPro" id="IPR018490">
    <property type="entry name" value="cNMP-bd_dom_sf"/>
</dbReference>
<dbReference type="InterPro" id="IPR012318">
    <property type="entry name" value="HTH_CRP"/>
</dbReference>
<dbReference type="InterPro" id="IPR000595">
    <property type="entry name" value="cNMP-bd_dom"/>
</dbReference>
<dbReference type="InterPro" id="IPR036388">
    <property type="entry name" value="WH-like_DNA-bd_sf"/>
</dbReference>
<dbReference type="PROSITE" id="PS51063">
    <property type="entry name" value="HTH_CRP_2"/>
    <property type="match status" value="1"/>
</dbReference>
<dbReference type="InterPro" id="IPR011006">
    <property type="entry name" value="CheY-like_superfamily"/>
</dbReference>
<evidence type="ECO:0000256" key="5">
    <source>
        <dbReference type="ARBA" id="ARBA00023163"/>
    </source>
</evidence>
<dbReference type="InterPro" id="IPR036390">
    <property type="entry name" value="WH_DNA-bd_sf"/>
</dbReference>
<dbReference type="Gene3D" id="3.40.50.2300">
    <property type="match status" value="1"/>
</dbReference>
<evidence type="ECO:0000313" key="10">
    <source>
        <dbReference type="EMBL" id="GGH33346.1"/>
    </source>
</evidence>
<dbReference type="SUPFAM" id="SSF52172">
    <property type="entry name" value="CheY-like"/>
    <property type="match status" value="1"/>
</dbReference>
<dbReference type="SUPFAM" id="SSF46785">
    <property type="entry name" value="Winged helix' DNA-binding domain"/>
    <property type="match status" value="1"/>
</dbReference>
<dbReference type="Gene3D" id="1.10.10.10">
    <property type="entry name" value="Winged helix-like DNA-binding domain superfamily/Winged helix DNA-binding domain"/>
    <property type="match status" value="1"/>
</dbReference>
<comment type="caution">
    <text evidence="10">The sequence shown here is derived from an EMBL/GenBank/DDBJ whole genome shotgun (WGS) entry which is preliminary data.</text>
</comment>